<feature type="compositionally biased region" description="Basic and acidic residues" evidence="2">
    <location>
        <begin position="1"/>
        <end position="10"/>
    </location>
</feature>
<evidence type="ECO:0000313" key="3">
    <source>
        <dbReference type="EMBL" id="KAF4958518.1"/>
    </source>
</evidence>
<evidence type="ECO:0000256" key="2">
    <source>
        <dbReference type="SAM" id="MobiDB-lite"/>
    </source>
</evidence>
<dbReference type="OrthoDB" id="4754366at2759"/>
<reference evidence="3" key="1">
    <citation type="journal article" date="2020" name="BMC Genomics">
        <title>Correction to: Identification and distribution of gene clusters required for synthesis of sphingolipid metabolism inhibitors in diverse species of the filamentous fungus Fusarium.</title>
        <authorList>
            <person name="Kim H.S."/>
            <person name="Lohmar J.M."/>
            <person name="Busman M."/>
            <person name="Brown D.W."/>
            <person name="Naumann T.A."/>
            <person name="Divon H.H."/>
            <person name="Lysoe E."/>
            <person name="Uhlig S."/>
            <person name="Proctor R.H."/>
        </authorList>
    </citation>
    <scope>NUCLEOTIDE SEQUENCE</scope>
    <source>
        <strain evidence="3">NRRL 45417</strain>
    </source>
</reference>
<dbReference type="AlphaFoldDB" id="A0A8H4X1B9"/>
<feature type="region of interest" description="Disordered" evidence="2">
    <location>
        <begin position="1"/>
        <end position="40"/>
    </location>
</feature>
<name>A0A8H4X1B9_9HYPO</name>
<feature type="region of interest" description="Disordered" evidence="2">
    <location>
        <begin position="141"/>
        <end position="182"/>
    </location>
</feature>
<proteinExistence type="predicted"/>
<dbReference type="Proteomes" id="UP000604273">
    <property type="component" value="Unassembled WGS sequence"/>
</dbReference>
<keyword evidence="1" id="KW-0175">Coiled coil</keyword>
<feature type="region of interest" description="Disordered" evidence="2">
    <location>
        <begin position="407"/>
        <end position="433"/>
    </location>
</feature>
<evidence type="ECO:0000313" key="4">
    <source>
        <dbReference type="Proteomes" id="UP000604273"/>
    </source>
</evidence>
<protein>
    <submittedName>
        <fullName evidence="3">Uncharacterized protein</fullName>
    </submittedName>
</protein>
<feature type="coiled-coil region" evidence="1">
    <location>
        <begin position="472"/>
        <end position="580"/>
    </location>
</feature>
<reference evidence="3" key="2">
    <citation type="submission" date="2020-05" db="EMBL/GenBank/DDBJ databases">
        <authorList>
            <person name="Kim H.-S."/>
            <person name="Proctor R.H."/>
            <person name="Brown D.W."/>
        </authorList>
    </citation>
    <scope>NUCLEOTIDE SEQUENCE</scope>
    <source>
        <strain evidence="3">NRRL 45417</strain>
    </source>
</reference>
<gene>
    <name evidence="3" type="ORF">FGADI_2318</name>
</gene>
<sequence>MSESEPETRRRLAQNESDHPKKRQTRAPKEAPSDAAVTAANDCLEQRRKYAAWRLNDHLRPDPAVQFATLHPEVEAEAMALFDASQSKVDLEKFRPVEGTNNPTVNDFRSLWKVCLRVFGWSPVCMISPVQGLKYRSVARGVQPSDSSHAPENFESPDDPDQPDPNQDPEESQPSKGTQPSEVIFPPKFSKLLTTLIVHPCWEWDVNLFILALQYTVKCRVDNRDPWPHDEHLDRVPILRTLRSMFDNPDREPASISEMVESLHNSLDRNARSPFFRFLHILGGQVTSTPSDLRQPQTYLGVSALPVTIRDLRFLAAAVGEFDWGIESWNCSPDDVWKAYRAERGVGRDEVPKTNADTKRYTLRSLKDIYRAIAHHRLASRNGESRLEVPSSAVGENLTQEIDVVPGNDAVDSHLPHTDPSSDGESRGEEDTGMMDFANHEAPLEAGFPTPLSSALQLSLETQINERLSDFLNQQRQNTARLESKIDVLQGQVDVLQGKVDGQEMQLSQADADKRAMSEKLRSHELKIERLSLELANQVGAHRPSRKVLLRQLEEKHKEIDSGMERIRRLEAELESLKEIRPVVGMSGRQGTRVDAEDITR</sequence>
<dbReference type="EMBL" id="JABFAI010000050">
    <property type="protein sequence ID" value="KAF4958518.1"/>
    <property type="molecule type" value="Genomic_DNA"/>
</dbReference>
<feature type="compositionally biased region" description="Acidic residues" evidence="2">
    <location>
        <begin position="155"/>
        <end position="171"/>
    </location>
</feature>
<evidence type="ECO:0000256" key="1">
    <source>
        <dbReference type="SAM" id="Coils"/>
    </source>
</evidence>
<comment type="caution">
    <text evidence="3">The sequence shown here is derived from an EMBL/GenBank/DDBJ whole genome shotgun (WGS) entry which is preliminary data.</text>
</comment>
<keyword evidence="4" id="KW-1185">Reference proteome</keyword>
<accession>A0A8H4X1B9</accession>
<organism evidence="3 4">
    <name type="scientific">Fusarium gaditjirri</name>
    <dbReference type="NCBI Taxonomy" id="282569"/>
    <lineage>
        <taxon>Eukaryota</taxon>
        <taxon>Fungi</taxon>
        <taxon>Dikarya</taxon>
        <taxon>Ascomycota</taxon>
        <taxon>Pezizomycotina</taxon>
        <taxon>Sordariomycetes</taxon>
        <taxon>Hypocreomycetidae</taxon>
        <taxon>Hypocreales</taxon>
        <taxon>Nectriaceae</taxon>
        <taxon>Fusarium</taxon>
        <taxon>Fusarium nisikadoi species complex</taxon>
    </lineage>
</organism>